<comment type="caution">
    <text evidence="1">The sequence shown here is derived from an EMBL/GenBank/DDBJ whole genome shotgun (WGS) entry which is preliminary data.</text>
</comment>
<proteinExistence type="predicted"/>
<sequence length="109" mass="12628">MNYCPVGLLQPHTATNSQPNDQGIIKNLKRHYKKPLPCRELEAMDEGKEFNFTLLYTSHGVLESRSAIDDQELFREGKSRDAELVEIWEAKPEEKNMQEYGEIEPSDFL</sequence>
<organism evidence="1 2">
    <name type="scientific">Thelohanellus kitauei</name>
    <name type="common">Myxosporean</name>
    <dbReference type="NCBI Taxonomy" id="669202"/>
    <lineage>
        <taxon>Eukaryota</taxon>
        <taxon>Metazoa</taxon>
        <taxon>Cnidaria</taxon>
        <taxon>Myxozoa</taxon>
        <taxon>Myxosporea</taxon>
        <taxon>Bivalvulida</taxon>
        <taxon>Platysporina</taxon>
        <taxon>Myxobolidae</taxon>
        <taxon>Thelohanellus</taxon>
    </lineage>
</organism>
<keyword evidence="2" id="KW-1185">Reference proteome</keyword>
<reference evidence="1 2" key="1">
    <citation type="journal article" date="2014" name="Genome Biol. Evol.">
        <title>The genome of the myxosporean Thelohanellus kitauei shows adaptations to nutrient acquisition within its fish host.</title>
        <authorList>
            <person name="Yang Y."/>
            <person name="Xiong J."/>
            <person name="Zhou Z."/>
            <person name="Huo F."/>
            <person name="Miao W."/>
            <person name="Ran C."/>
            <person name="Liu Y."/>
            <person name="Zhang J."/>
            <person name="Feng J."/>
            <person name="Wang M."/>
            <person name="Wang M."/>
            <person name="Wang L."/>
            <person name="Yao B."/>
        </authorList>
    </citation>
    <scope>NUCLEOTIDE SEQUENCE [LARGE SCALE GENOMIC DNA]</scope>
    <source>
        <strain evidence="1">Wuqing</strain>
    </source>
</reference>
<dbReference type="OrthoDB" id="6157693at2759"/>
<evidence type="ECO:0000313" key="1">
    <source>
        <dbReference type="EMBL" id="KII74202.1"/>
    </source>
</evidence>
<evidence type="ECO:0000313" key="2">
    <source>
        <dbReference type="Proteomes" id="UP000031668"/>
    </source>
</evidence>
<gene>
    <name evidence="1" type="ORF">RF11_00576</name>
</gene>
<accession>A0A0C2NJK7</accession>
<name>A0A0C2NJK7_THEKT</name>
<dbReference type="Proteomes" id="UP000031668">
    <property type="component" value="Unassembled WGS sequence"/>
</dbReference>
<dbReference type="EMBL" id="JWZT01000510">
    <property type="protein sequence ID" value="KII74202.1"/>
    <property type="molecule type" value="Genomic_DNA"/>
</dbReference>
<protein>
    <submittedName>
        <fullName evidence="1">Uncharacterized protein</fullName>
    </submittedName>
</protein>
<dbReference type="AlphaFoldDB" id="A0A0C2NJK7"/>